<reference evidence="3" key="1">
    <citation type="submission" date="2021-10" db="EMBL/GenBank/DDBJ databases">
        <title>Tropical sea cucumber genome reveals ecological adaptation and Cuvierian tubules defense mechanism.</title>
        <authorList>
            <person name="Chen T."/>
        </authorList>
    </citation>
    <scope>NUCLEOTIDE SEQUENCE</scope>
    <source>
        <strain evidence="3">Nanhai2018</strain>
        <tissue evidence="3">Muscle</tissue>
    </source>
</reference>
<protein>
    <submittedName>
        <fullName evidence="3">Transmembrane protein 70-like, mitochondrial</fullName>
    </submittedName>
</protein>
<proteinExistence type="inferred from homology"/>
<dbReference type="GO" id="GO:0033615">
    <property type="term" value="P:mitochondrial proton-transporting ATP synthase complex assembly"/>
    <property type="evidence" value="ECO:0007669"/>
    <property type="project" value="TreeGrafter"/>
</dbReference>
<keyword evidence="2" id="KW-1133">Transmembrane helix</keyword>
<evidence type="ECO:0000256" key="1">
    <source>
        <dbReference type="ARBA" id="ARBA00005280"/>
    </source>
</evidence>
<comment type="similarity">
    <text evidence="1">Belongs to the TMEM70 family.</text>
</comment>
<organism evidence="3 4">
    <name type="scientific">Holothuria leucospilota</name>
    <name type="common">Black long sea cucumber</name>
    <name type="synonym">Mertensiothuria leucospilota</name>
    <dbReference type="NCBI Taxonomy" id="206669"/>
    <lineage>
        <taxon>Eukaryota</taxon>
        <taxon>Metazoa</taxon>
        <taxon>Echinodermata</taxon>
        <taxon>Eleutherozoa</taxon>
        <taxon>Echinozoa</taxon>
        <taxon>Holothuroidea</taxon>
        <taxon>Aspidochirotacea</taxon>
        <taxon>Aspidochirotida</taxon>
        <taxon>Holothuriidae</taxon>
        <taxon>Holothuria</taxon>
    </lineage>
</organism>
<dbReference type="GO" id="GO:0031966">
    <property type="term" value="C:mitochondrial membrane"/>
    <property type="evidence" value="ECO:0007669"/>
    <property type="project" value="TreeGrafter"/>
</dbReference>
<dbReference type="Pfam" id="PF06979">
    <property type="entry name" value="TMEM70"/>
    <property type="match status" value="1"/>
</dbReference>
<keyword evidence="2" id="KW-0472">Membrane</keyword>
<dbReference type="Proteomes" id="UP001152320">
    <property type="component" value="Chromosome 5"/>
</dbReference>
<evidence type="ECO:0000256" key="2">
    <source>
        <dbReference type="SAM" id="Phobius"/>
    </source>
</evidence>
<sequence>MTAVTLRTFLNYRGAMFHRLTRNVDVRGKTMLNLRFLAKELYVIPPVYKHTQVIRPLCCCISASRGPFKTHHTIQSSWTRPYSAKANSAPSELIYQGPLTTMVKVVKFFSLSTTIISACIIPYLLTYGQPGAMTSIGISFASVMIATPVLLHWLSRSYVTRLYYDEDKEAYVAKTVTFILREATHNFSKRDVDVPSMANLFTTFQANGRPFLVDPRGFINPNHFSQLMGYDQMDREDIEKILKKMKEDED</sequence>
<dbReference type="PANTHER" id="PTHR13281:SF0">
    <property type="entry name" value="TRANSMEMBRANE PROTEIN 70, MITOCHONDRIAL"/>
    <property type="match status" value="1"/>
</dbReference>
<gene>
    <name evidence="3" type="ORF">HOLleu_12386</name>
</gene>
<keyword evidence="4" id="KW-1185">Reference proteome</keyword>
<feature type="transmembrane region" description="Helical" evidence="2">
    <location>
        <begin position="105"/>
        <end position="125"/>
    </location>
</feature>
<feature type="transmembrane region" description="Helical" evidence="2">
    <location>
        <begin position="131"/>
        <end position="154"/>
    </location>
</feature>
<dbReference type="AlphaFoldDB" id="A0A9Q1C953"/>
<dbReference type="PANTHER" id="PTHR13281">
    <property type="entry name" value="TRANSMEMBRANE PROTEIN 70, MITOCHONDRIAL"/>
    <property type="match status" value="1"/>
</dbReference>
<keyword evidence="2 3" id="KW-0812">Transmembrane</keyword>
<dbReference type="EMBL" id="JAIZAY010000005">
    <property type="protein sequence ID" value="KAJ8041538.1"/>
    <property type="molecule type" value="Genomic_DNA"/>
</dbReference>
<name>A0A9Q1C953_HOLLE</name>
<evidence type="ECO:0000313" key="3">
    <source>
        <dbReference type="EMBL" id="KAJ8041538.1"/>
    </source>
</evidence>
<accession>A0A9Q1C953</accession>
<evidence type="ECO:0000313" key="4">
    <source>
        <dbReference type="Proteomes" id="UP001152320"/>
    </source>
</evidence>
<dbReference type="InterPro" id="IPR045325">
    <property type="entry name" value="TMEM70/TMEM186/TMEM223"/>
</dbReference>
<comment type="caution">
    <text evidence="3">The sequence shown here is derived from an EMBL/GenBank/DDBJ whole genome shotgun (WGS) entry which is preliminary data.</text>
</comment>
<dbReference type="InterPro" id="IPR009724">
    <property type="entry name" value="TMEM70"/>
</dbReference>
<dbReference type="OrthoDB" id="156886at2759"/>